<dbReference type="InterPro" id="IPR010255">
    <property type="entry name" value="Haem_peroxidase_sf"/>
</dbReference>
<sequence>MTKASSSFNDELSRQLRLETVQFVLIFVDRSFCQALMVFLQVRRLQSFNGTGGGGLNFRGLLGFRFEYEFSKSMVKMSSIEVKTGTQGEIRKTCSKIN</sequence>
<dbReference type="AlphaFoldDB" id="A0A803QBS1"/>
<accession>A0A803QBS1</accession>
<organism evidence="2 3">
    <name type="scientific">Cannabis sativa</name>
    <name type="common">Hemp</name>
    <name type="synonym">Marijuana</name>
    <dbReference type="NCBI Taxonomy" id="3483"/>
    <lineage>
        <taxon>Eukaryota</taxon>
        <taxon>Viridiplantae</taxon>
        <taxon>Streptophyta</taxon>
        <taxon>Embryophyta</taxon>
        <taxon>Tracheophyta</taxon>
        <taxon>Spermatophyta</taxon>
        <taxon>Magnoliopsida</taxon>
        <taxon>eudicotyledons</taxon>
        <taxon>Gunneridae</taxon>
        <taxon>Pentapetalae</taxon>
        <taxon>rosids</taxon>
        <taxon>fabids</taxon>
        <taxon>Rosales</taxon>
        <taxon>Cannabaceae</taxon>
        <taxon>Cannabis</taxon>
    </lineage>
</organism>
<dbReference type="Proteomes" id="UP000596661">
    <property type="component" value="Chromosome 8"/>
</dbReference>
<proteinExistence type="predicted"/>
<dbReference type="SUPFAM" id="SSF48113">
    <property type="entry name" value="Heme-dependent peroxidases"/>
    <property type="match status" value="1"/>
</dbReference>
<dbReference type="EnsemblPlants" id="evm.model.08.598">
    <property type="protein sequence ID" value="cds.evm.model.08.598"/>
    <property type="gene ID" value="evm.TU.08.598"/>
</dbReference>
<dbReference type="PROSITE" id="PS50873">
    <property type="entry name" value="PEROXIDASE_4"/>
    <property type="match status" value="1"/>
</dbReference>
<feature type="domain" description="Plant heme peroxidase family profile" evidence="1">
    <location>
        <begin position="66"/>
        <end position="98"/>
    </location>
</feature>
<dbReference type="GO" id="GO:0004601">
    <property type="term" value="F:peroxidase activity"/>
    <property type="evidence" value="ECO:0007669"/>
    <property type="project" value="InterPro"/>
</dbReference>
<protein>
    <recommendedName>
        <fullName evidence="1">Plant heme peroxidase family profile domain-containing protein</fullName>
    </recommendedName>
</protein>
<reference evidence="2" key="1">
    <citation type="submission" date="2018-11" db="EMBL/GenBank/DDBJ databases">
        <authorList>
            <person name="Grassa J C."/>
        </authorList>
    </citation>
    <scope>NUCLEOTIDE SEQUENCE [LARGE SCALE GENOMIC DNA]</scope>
</reference>
<dbReference type="Gramene" id="evm.model.08.598">
    <property type="protein sequence ID" value="cds.evm.model.08.598"/>
    <property type="gene ID" value="evm.TU.08.598"/>
</dbReference>
<name>A0A803QBS1_CANSA</name>
<evidence type="ECO:0000313" key="2">
    <source>
        <dbReference type="EnsemblPlants" id="cds.evm.model.08.598"/>
    </source>
</evidence>
<dbReference type="GO" id="GO:0006979">
    <property type="term" value="P:response to oxidative stress"/>
    <property type="evidence" value="ECO:0007669"/>
    <property type="project" value="InterPro"/>
</dbReference>
<dbReference type="InterPro" id="IPR002016">
    <property type="entry name" value="Haem_peroxidase"/>
</dbReference>
<evidence type="ECO:0000313" key="3">
    <source>
        <dbReference type="Proteomes" id="UP000596661"/>
    </source>
</evidence>
<evidence type="ECO:0000259" key="1">
    <source>
        <dbReference type="PROSITE" id="PS50873"/>
    </source>
</evidence>
<dbReference type="Gene3D" id="1.10.520.10">
    <property type="match status" value="1"/>
</dbReference>
<dbReference type="EMBL" id="UZAU01000689">
    <property type="status" value="NOT_ANNOTATED_CDS"/>
    <property type="molecule type" value="Genomic_DNA"/>
</dbReference>
<dbReference type="Gene3D" id="1.10.420.10">
    <property type="entry name" value="Peroxidase, domain 2"/>
    <property type="match status" value="1"/>
</dbReference>
<dbReference type="GO" id="GO:0020037">
    <property type="term" value="F:heme binding"/>
    <property type="evidence" value="ECO:0007669"/>
    <property type="project" value="InterPro"/>
</dbReference>
<keyword evidence="3" id="KW-1185">Reference proteome</keyword>
<reference evidence="2" key="2">
    <citation type="submission" date="2021-03" db="UniProtKB">
        <authorList>
            <consortium name="EnsemblPlants"/>
        </authorList>
    </citation>
    <scope>IDENTIFICATION</scope>
</reference>